<dbReference type="InterPro" id="IPR052350">
    <property type="entry name" value="Metallo-dep_Lactonases"/>
</dbReference>
<comment type="similarity">
    <text evidence="1">Belongs to the metallo-dependent hydrolases superfamily.</text>
</comment>
<protein>
    <submittedName>
        <fullName evidence="3">L-fuconolactonase</fullName>
    </submittedName>
</protein>
<feature type="domain" description="Amidohydrolase-related" evidence="2">
    <location>
        <begin position="4"/>
        <end position="275"/>
    </location>
</feature>
<gene>
    <name evidence="3" type="ORF">CLV56_3203</name>
</gene>
<dbReference type="PANTHER" id="PTHR43569:SF2">
    <property type="entry name" value="AMIDOHYDROLASE-RELATED DOMAIN-CONTAINING PROTEIN"/>
    <property type="match status" value="1"/>
</dbReference>
<organism evidence="3 4">
    <name type="scientific">Mumia flava</name>
    <dbReference type="NCBI Taxonomy" id="1348852"/>
    <lineage>
        <taxon>Bacteria</taxon>
        <taxon>Bacillati</taxon>
        <taxon>Actinomycetota</taxon>
        <taxon>Actinomycetes</taxon>
        <taxon>Propionibacteriales</taxon>
        <taxon>Nocardioidaceae</taxon>
        <taxon>Mumia</taxon>
    </lineage>
</organism>
<evidence type="ECO:0000313" key="3">
    <source>
        <dbReference type="EMBL" id="PJJ53711.1"/>
    </source>
</evidence>
<dbReference type="AlphaFoldDB" id="A0A0B2BE62"/>
<dbReference type="InterPro" id="IPR032466">
    <property type="entry name" value="Metal_Hydrolase"/>
</dbReference>
<dbReference type="Gene3D" id="3.20.20.140">
    <property type="entry name" value="Metal-dependent hydrolases"/>
    <property type="match status" value="1"/>
</dbReference>
<dbReference type="GO" id="GO:0016787">
    <property type="term" value="F:hydrolase activity"/>
    <property type="evidence" value="ECO:0007669"/>
    <property type="project" value="InterPro"/>
</dbReference>
<comment type="caution">
    <text evidence="3">The sequence shown here is derived from an EMBL/GenBank/DDBJ whole genome shotgun (WGS) entry which is preliminary data.</text>
</comment>
<proteinExistence type="inferred from homology"/>
<dbReference type="EMBL" id="PGEZ01000002">
    <property type="protein sequence ID" value="PJJ53711.1"/>
    <property type="molecule type" value="Genomic_DNA"/>
</dbReference>
<dbReference type="InterPro" id="IPR006680">
    <property type="entry name" value="Amidohydro-rel"/>
</dbReference>
<dbReference type="PANTHER" id="PTHR43569">
    <property type="entry name" value="AMIDOHYDROLASE"/>
    <property type="match status" value="1"/>
</dbReference>
<name>A0A0B2BE62_9ACTN</name>
<dbReference type="Proteomes" id="UP000230842">
    <property type="component" value="Unassembled WGS sequence"/>
</dbReference>
<dbReference type="OrthoDB" id="5450317at2"/>
<reference evidence="3 4" key="1">
    <citation type="submission" date="2017-11" db="EMBL/GenBank/DDBJ databases">
        <title>Genomic Encyclopedia of Archaeal and Bacterial Type Strains, Phase II (KMG-II): From Individual Species to Whole Genera.</title>
        <authorList>
            <person name="Goeker M."/>
        </authorList>
    </citation>
    <scope>NUCLEOTIDE SEQUENCE [LARGE SCALE GENOMIC DNA]</scope>
    <source>
        <strain evidence="3 4">DSM 27763</strain>
    </source>
</reference>
<sequence length="278" mass="29941">MTTIDAHLHVWDLASGDYEWLGPEHGALHRSFTSAEASRQLAAAGVDAAVLVQAADTEADTRTMLAIAAEEPLVAGVVGWVALEDPDRAARQLDTYGGDPAFVGVRQLVHDDPRDDVLDLAPVRTVLGRLVERGLPLDVPDAWPRHLGRLPALADEVDGLVLVVDHLGKPPRGTGGMADWEAALREVARRPRVVAKVSGLQVPGQPFTVDALRPVWEVALDAFGPERLMYGGDWPMTVPDGGYEPHWEVVRTLVDELTNDEQAAVLSATARAVYGVDV</sequence>
<dbReference type="Pfam" id="PF04909">
    <property type="entry name" value="Amidohydro_2"/>
    <property type="match status" value="1"/>
</dbReference>
<evidence type="ECO:0000313" key="4">
    <source>
        <dbReference type="Proteomes" id="UP000230842"/>
    </source>
</evidence>
<keyword evidence="4" id="KW-1185">Reference proteome</keyword>
<dbReference type="SUPFAM" id="SSF51556">
    <property type="entry name" value="Metallo-dependent hydrolases"/>
    <property type="match status" value="1"/>
</dbReference>
<evidence type="ECO:0000259" key="2">
    <source>
        <dbReference type="Pfam" id="PF04909"/>
    </source>
</evidence>
<accession>A0A0B2BE62</accession>
<dbReference type="RefSeq" id="WP_039356486.1">
    <property type="nucleotide sequence ID" value="NZ_PGEZ01000002.1"/>
</dbReference>
<evidence type="ECO:0000256" key="1">
    <source>
        <dbReference type="ARBA" id="ARBA00038310"/>
    </source>
</evidence>